<evidence type="ECO:0000313" key="2">
    <source>
        <dbReference type="EMBL" id="KKN89480.1"/>
    </source>
</evidence>
<dbReference type="InterPro" id="IPR036835">
    <property type="entry name" value="SeqA_DNA-bd_C_sf"/>
</dbReference>
<dbReference type="EMBL" id="LAZR01000118">
    <property type="protein sequence ID" value="KKN89480.1"/>
    <property type="molecule type" value="Genomic_DNA"/>
</dbReference>
<comment type="caution">
    <text evidence="2">The sequence shown here is derived from an EMBL/GenBank/DDBJ whole genome shotgun (WGS) entry which is preliminary data.</text>
</comment>
<dbReference type="AlphaFoldDB" id="A0A0F9U8C9"/>
<gene>
    <name evidence="2" type="ORF">LCGC14_0238110</name>
</gene>
<proteinExistence type="predicted"/>
<name>A0A0F9U8C9_9ZZZZ</name>
<dbReference type="InterPro" id="IPR033761">
    <property type="entry name" value="SeqA_N"/>
</dbReference>
<feature type="domain" description="Negative modulator of initiation of replication SeqA N-terminal" evidence="1">
    <location>
        <begin position="1"/>
        <end position="36"/>
    </location>
</feature>
<organism evidence="2">
    <name type="scientific">marine sediment metagenome</name>
    <dbReference type="NCBI Taxonomy" id="412755"/>
    <lineage>
        <taxon>unclassified sequences</taxon>
        <taxon>metagenomes</taxon>
        <taxon>ecological metagenomes</taxon>
    </lineage>
</organism>
<accession>A0A0F9U8C9</accession>
<dbReference type="Gene3D" id="1.20.1380.10">
    <property type="entry name" value="Replication modulator SeqA, C-terminal DNA-binding domain"/>
    <property type="match status" value="1"/>
</dbReference>
<dbReference type="Pfam" id="PF17206">
    <property type="entry name" value="SeqA_N"/>
    <property type="match status" value="1"/>
</dbReference>
<evidence type="ECO:0000259" key="1">
    <source>
        <dbReference type="Pfam" id="PF17206"/>
    </source>
</evidence>
<protein>
    <recommendedName>
        <fullName evidence="1">Negative modulator of initiation of replication SeqA N-terminal domain-containing protein</fullName>
    </recommendedName>
</protein>
<dbReference type="GO" id="GO:0003677">
    <property type="term" value="F:DNA binding"/>
    <property type="evidence" value="ECO:0007669"/>
    <property type="project" value="InterPro"/>
</dbReference>
<reference evidence="2" key="1">
    <citation type="journal article" date="2015" name="Nature">
        <title>Complex archaea that bridge the gap between prokaryotes and eukaryotes.</title>
        <authorList>
            <person name="Spang A."/>
            <person name="Saw J.H."/>
            <person name="Jorgensen S.L."/>
            <person name="Zaremba-Niedzwiedzka K."/>
            <person name="Martijn J."/>
            <person name="Lind A.E."/>
            <person name="van Eijk R."/>
            <person name="Schleper C."/>
            <person name="Guy L."/>
            <person name="Ettema T.J."/>
        </authorList>
    </citation>
    <scope>NUCLEOTIDE SEQUENCE</scope>
</reference>
<sequence length="138" mass="15123">MKTIDIDIEVHKRIEADRTAFEETENEILRRLLGLPKFDCHQAIKGNFDESGGRAAWSSGGVSLSHGSQLEMHYGGRKIEAKIDDGAILYNGERYKAPSPAAIKAVVDCGGPPAARNGWNDWSVLLPNGTKRSISSMR</sequence>